<dbReference type="Proteomes" id="UP000636709">
    <property type="component" value="Unassembled WGS sequence"/>
</dbReference>
<dbReference type="PANTHER" id="PTHR26379:SF355">
    <property type="entry name" value="BTB DOMAIN-CONTAINING PROTEIN"/>
    <property type="match status" value="1"/>
</dbReference>
<dbReference type="SUPFAM" id="SSF54695">
    <property type="entry name" value="POZ domain"/>
    <property type="match status" value="1"/>
</dbReference>
<dbReference type="InterPro" id="IPR000210">
    <property type="entry name" value="BTB/POZ_dom"/>
</dbReference>
<comment type="caution">
    <text evidence="6">The sequence shown here is derived from an EMBL/GenBank/DDBJ whole genome shotgun (WGS) entry which is preliminary data.</text>
</comment>
<reference evidence="6" key="1">
    <citation type="submission" date="2020-07" db="EMBL/GenBank/DDBJ databases">
        <title>Genome sequence and genetic diversity analysis of an under-domesticated orphan crop, white fonio (Digitaria exilis).</title>
        <authorList>
            <person name="Bennetzen J.L."/>
            <person name="Chen S."/>
            <person name="Ma X."/>
            <person name="Wang X."/>
            <person name="Yssel A.E.J."/>
            <person name="Chaluvadi S.R."/>
            <person name="Johnson M."/>
            <person name="Gangashetty P."/>
            <person name="Hamidou F."/>
            <person name="Sanogo M.D."/>
            <person name="Zwaenepoel A."/>
            <person name="Wallace J."/>
            <person name="Van De Peer Y."/>
            <person name="Van Deynze A."/>
        </authorList>
    </citation>
    <scope>NUCLEOTIDE SEQUENCE</scope>
    <source>
        <tissue evidence="6">Leaves</tissue>
    </source>
</reference>
<dbReference type="Pfam" id="PF24570">
    <property type="entry name" value="BACK_BPM_SPOP"/>
    <property type="match status" value="1"/>
</dbReference>
<dbReference type="CDD" id="cd00121">
    <property type="entry name" value="MATH"/>
    <property type="match status" value="1"/>
</dbReference>
<dbReference type="SMART" id="SM00225">
    <property type="entry name" value="BTB"/>
    <property type="match status" value="1"/>
</dbReference>
<dbReference type="InterPro" id="IPR045005">
    <property type="entry name" value="BPM1-6"/>
</dbReference>
<dbReference type="PROSITE" id="PS50144">
    <property type="entry name" value="MATH"/>
    <property type="match status" value="1"/>
</dbReference>
<accession>A0A835KYE0</accession>
<evidence type="ECO:0000313" key="6">
    <source>
        <dbReference type="EMBL" id="KAF8776576.1"/>
    </source>
</evidence>
<dbReference type="InterPro" id="IPR002083">
    <property type="entry name" value="MATH/TRAF_dom"/>
</dbReference>
<dbReference type="EMBL" id="JACEFO010000191">
    <property type="protein sequence ID" value="KAF8776576.1"/>
    <property type="molecule type" value="Genomic_DNA"/>
</dbReference>
<dbReference type="AlphaFoldDB" id="A0A835KYE0"/>
<dbReference type="GO" id="GO:0016567">
    <property type="term" value="P:protein ubiquitination"/>
    <property type="evidence" value="ECO:0007669"/>
    <property type="project" value="InterPro"/>
</dbReference>
<dbReference type="Gene3D" id="1.25.40.420">
    <property type="match status" value="1"/>
</dbReference>
<evidence type="ECO:0000259" key="4">
    <source>
        <dbReference type="PROSITE" id="PS50097"/>
    </source>
</evidence>
<feature type="domain" description="BTB" evidence="4">
    <location>
        <begin position="209"/>
        <end position="275"/>
    </location>
</feature>
<organism evidence="6 7">
    <name type="scientific">Digitaria exilis</name>
    <dbReference type="NCBI Taxonomy" id="1010633"/>
    <lineage>
        <taxon>Eukaryota</taxon>
        <taxon>Viridiplantae</taxon>
        <taxon>Streptophyta</taxon>
        <taxon>Embryophyta</taxon>
        <taxon>Tracheophyta</taxon>
        <taxon>Spermatophyta</taxon>
        <taxon>Magnoliopsida</taxon>
        <taxon>Liliopsida</taxon>
        <taxon>Poales</taxon>
        <taxon>Poaceae</taxon>
        <taxon>PACMAD clade</taxon>
        <taxon>Panicoideae</taxon>
        <taxon>Panicodae</taxon>
        <taxon>Paniceae</taxon>
        <taxon>Anthephorinae</taxon>
        <taxon>Digitaria</taxon>
    </lineage>
</organism>
<dbReference type="PROSITE" id="PS50097">
    <property type="entry name" value="BTB"/>
    <property type="match status" value="1"/>
</dbReference>
<feature type="region of interest" description="Disordered" evidence="3">
    <location>
        <begin position="419"/>
        <end position="482"/>
    </location>
</feature>
<evidence type="ECO:0000256" key="2">
    <source>
        <dbReference type="ARBA" id="ARBA00010846"/>
    </source>
</evidence>
<dbReference type="OrthoDB" id="655830at2759"/>
<dbReference type="InterPro" id="IPR008974">
    <property type="entry name" value="TRAF-like"/>
</dbReference>
<proteinExistence type="inferred from homology"/>
<evidence type="ECO:0000259" key="5">
    <source>
        <dbReference type="PROSITE" id="PS50144"/>
    </source>
</evidence>
<sequence>MASAAASMLSAAGRRLSRLSASTILWREVRGQHKLTIDGCVPSTKIPKDWSATSRTFEAGGYDWQIKYEPYGYGNSWSDKYISVELVYGGKKHTDPLHFTFSLLNNAGKPVPRYSRSTPEVCYFDDGYNHKQGFQDFIRWKDLEESGCLKDDRFAIQCDITVIKDWSLNTNGDDDVNGDDVTAPASVVVVPPPDLHEHLGYLLRKKQATDVTIDLGGETTYDVHGWLLAARSPAFEAELVAATKAKSGGRRRVEIKGIEPVVFEAMLHFVYTDELPEMVKEGDAVEMAKGLLAAAHRFDLERLKMMSEEMLCGRIDVNNVAGILVVAEECGCRELKEACVEFIAAPGNLKAVMETEGYEKMKAKCPTVLPSPSLFLLSLGPAQFSFPLLLFLLGPSPSLRRPGPAALLPPAALSSPSLIGGAHLSGPSPTSSRANAPPRRACSPAAASAPPLVSSRLPEHAPPPTELQSPPLNPHFLPQRPPPSNIHSLAIDGKWSSPDAIRSSPLPLAPHRPAHRPYKAFLPPRSVPHLQIELLLANTPNPLSSTSISFPAAQLGKWVSKPRALFFPLSFAFTHARGFTGLGLPPPHVAIHHHRPIPSNEHTITFAMVSAFSRAKPCSNPCPMARIRASSGEPSPRHRLHKPTPNSSHQILIRRPMIIPIQVNKSYTRPP</sequence>
<feature type="region of interest" description="Disordered" evidence="3">
    <location>
        <begin position="624"/>
        <end position="649"/>
    </location>
</feature>
<evidence type="ECO:0000313" key="7">
    <source>
        <dbReference type="Proteomes" id="UP000636709"/>
    </source>
</evidence>
<protein>
    <submittedName>
        <fullName evidence="6">Uncharacterized protein</fullName>
    </submittedName>
</protein>
<dbReference type="InterPro" id="IPR056423">
    <property type="entry name" value="BACK_BPM_SPOP"/>
</dbReference>
<dbReference type="Gene3D" id="3.30.710.10">
    <property type="entry name" value="Potassium Channel Kv1.1, Chain A"/>
    <property type="match status" value="1"/>
</dbReference>
<dbReference type="Pfam" id="PF22486">
    <property type="entry name" value="MATH_2"/>
    <property type="match status" value="1"/>
</dbReference>
<dbReference type="Pfam" id="PF00651">
    <property type="entry name" value="BTB"/>
    <property type="match status" value="1"/>
</dbReference>
<dbReference type="SUPFAM" id="SSF49599">
    <property type="entry name" value="TRAF domain-like"/>
    <property type="match status" value="1"/>
</dbReference>
<gene>
    <name evidence="6" type="ORF">HU200_003295</name>
</gene>
<feature type="compositionally biased region" description="Low complexity" evidence="3">
    <location>
        <begin position="427"/>
        <end position="456"/>
    </location>
</feature>
<evidence type="ECO:0000256" key="3">
    <source>
        <dbReference type="SAM" id="MobiDB-lite"/>
    </source>
</evidence>
<comment type="similarity">
    <text evidence="2">Belongs to the Tdpoz family.</text>
</comment>
<dbReference type="PANTHER" id="PTHR26379">
    <property type="entry name" value="BTB/POZ AND MATH DOMAIN-CONTAINING PROTEIN 1"/>
    <property type="match status" value="1"/>
</dbReference>
<keyword evidence="7" id="KW-1185">Reference proteome</keyword>
<comment type="pathway">
    <text evidence="1">Protein modification; protein ubiquitination.</text>
</comment>
<feature type="domain" description="MATH" evidence="5">
    <location>
        <begin position="30"/>
        <end position="160"/>
    </location>
</feature>
<dbReference type="InterPro" id="IPR011333">
    <property type="entry name" value="SKP1/BTB/POZ_sf"/>
</dbReference>
<evidence type="ECO:0000256" key="1">
    <source>
        <dbReference type="ARBA" id="ARBA00004906"/>
    </source>
</evidence>
<name>A0A835KYE0_9POAL</name>
<dbReference type="Gene3D" id="2.60.210.10">
    <property type="entry name" value="Apoptosis, Tumor Necrosis Factor Receptor Associated Protein 2, Chain A"/>
    <property type="match status" value="1"/>
</dbReference>